<feature type="transmembrane region" description="Helical" evidence="1">
    <location>
        <begin position="119"/>
        <end position="138"/>
    </location>
</feature>
<dbReference type="Proteomes" id="UP001597478">
    <property type="component" value="Unassembled WGS sequence"/>
</dbReference>
<name>A0ABW5W1V0_9PSEU</name>
<organism evidence="2 3">
    <name type="scientific">Prauserella oleivorans</name>
    <dbReference type="NCBI Taxonomy" id="1478153"/>
    <lineage>
        <taxon>Bacteria</taxon>
        <taxon>Bacillati</taxon>
        <taxon>Actinomycetota</taxon>
        <taxon>Actinomycetes</taxon>
        <taxon>Pseudonocardiales</taxon>
        <taxon>Pseudonocardiaceae</taxon>
        <taxon>Prauserella</taxon>
    </lineage>
</organism>
<comment type="caution">
    <text evidence="2">The sequence shown here is derived from an EMBL/GenBank/DDBJ whole genome shotgun (WGS) entry which is preliminary data.</text>
</comment>
<proteinExistence type="predicted"/>
<dbReference type="RefSeq" id="WP_377387217.1">
    <property type="nucleotide sequence ID" value="NZ_JBHSAN010000008.1"/>
</dbReference>
<evidence type="ECO:0000313" key="2">
    <source>
        <dbReference type="EMBL" id="MFD2797883.1"/>
    </source>
</evidence>
<sequence length="142" mass="14751">MTESPERSGSDQSAGSTFGFIAIVVAALAAVVGLIGYGLLSVVNGAAAVLGIGERVDIHVIRDQGPSRHSPELVGEYTVDGQAHEIGMSDVNVGDVVEGWLGPLPWLNFGDPIVGGESWLHIGIGLLCIGILVVPALLMRKR</sequence>
<keyword evidence="3" id="KW-1185">Reference proteome</keyword>
<keyword evidence="1" id="KW-0472">Membrane</keyword>
<evidence type="ECO:0000313" key="3">
    <source>
        <dbReference type="Proteomes" id="UP001597478"/>
    </source>
</evidence>
<keyword evidence="1" id="KW-1133">Transmembrane helix</keyword>
<keyword evidence="1" id="KW-0812">Transmembrane</keyword>
<gene>
    <name evidence="2" type="ORF">ACFS2C_00550</name>
</gene>
<accession>A0ABW5W1V0</accession>
<reference evidence="3" key="1">
    <citation type="journal article" date="2019" name="Int. J. Syst. Evol. Microbiol.">
        <title>The Global Catalogue of Microorganisms (GCM) 10K type strain sequencing project: providing services to taxonomists for standard genome sequencing and annotation.</title>
        <authorList>
            <consortium name="The Broad Institute Genomics Platform"/>
            <consortium name="The Broad Institute Genome Sequencing Center for Infectious Disease"/>
            <person name="Wu L."/>
            <person name="Ma J."/>
        </authorList>
    </citation>
    <scope>NUCLEOTIDE SEQUENCE [LARGE SCALE GENOMIC DNA]</scope>
    <source>
        <strain evidence="3">IBRC-M 10906</strain>
    </source>
</reference>
<dbReference type="EMBL" id="JBHUOF010000001">
    <property type="protein sequence ID" value="MFD2797883.1"/>
    <property type="molecule type" value="Genomic_DNA"/>
</dbReference>
<evidence type="ECO:0008006" key="4">
    <source>
        <dbReference type="Google" id="ProtNLM"/>
    </source>
</evidence>
<feature type="transmembrane region" description="Helical" evidence="1">
    <location>
        <begin position="20"/>
        <end position="40"/>
    </location>
</feature>
<protein>
    <recommendedName>
        <fullName evidence="4">DUF3592 domain-containing protein</fullName>
    </recommendedName>
</protein>
<evidence type="ECO:0000256" key="1">
    <source>
        <dbReference type="SAM" id="Phobius"/>
    </source>
</evidence>